<keyword evidence="6" id="KW-1015">Disulfide bond</keyword>
<dbReference type="Pfam" id="PF00328">
    <property type="entry name" value="His_Phos_2"/>
    <property type="match status" value="1"/>
</dbReference>
<evidence type="ECO:0000256" key="5">
    <source>
        <dbReference type="ARBA" id="ARBA00022801"/>
    </source>
</evidence>
<dbReference type="InterPro" id="IPR050645">
    <property type="entry name" value="Histidine_acid_phosphatase"/>
</dbReference>
<accession>A0A815IT57</accession>
<dbReference type="PANTHER" id="PTHR11567:SF211">
    <property type="entry name" value="PROSTATIC ACID PHOSPHATASE"/>
    <property type="match status" value="1"/>
</dbReference>
<gene>
    <name evidence="9" type="ORF">JXQ802_LOCUS49357</name>
    <name evidence="8" type="ORF">PYM288_LOCUS33261</name>
</gene>
<feature type="non-terminal residue" evidence="8">
    <location>
        <position position="1"/>
    </location>
</feature>
<evidence type="ECO:0000256" key="2">
    <source>
        <dbReference type="ARBA" id="ARBA00005375"/>
    </source>
</evidence>
<dbReference type="Gene3D" id="3.40.50.1240">
    <property type="entry name" value="Phosphoglycerate mutase-like"/>
    <property type="match status" value="1"/>
</dbReference>
<dbReference type="EMBL" id="CAJNOH010004420">
    <property type="protein sequence ID" value="CAF1368993.1"/>
    <property type="molecule type" value="Genomic_DNA"/>
</dbReference>
<keyword evidence="5" id="KW-0378">Hydrolase</keyword>
<dbReference type="EMBL" id="CAJNOL010005847">
    <property type="protein sequence ID" value="CAF1610691.1"/>
    <property type="molecule type" value="Genomic_DNA"/>
</dbReference>
<dbReference type="SUPFAM" id="SSF53254">
    <property type="entry name" value="Phosphoglycerate mutase-like"/>
    <property type="match status" value="1"/>
</dbReference>
<comment type="caution">
    <text evidence="8">The sequence shown here is derived from an EMBL/GenBank/DDBJ whole genome shotgun (WGS) entry which is preliminary data.</text>
</comment>
<dbReference type="GO" id="GO:0003993">
    <property type="term" value="F:acid phosphatase activity"/>
    <property type="evidence" value="ECO:0007669"/>
    <property type="project" value="UniProtKB-EC"/>
</dbReference>
<keyword evidence="4" id="KW-0732">Signal</keyword>
<dbReference type="InterPro" id="IPR029033">
    <property type="entry name" value="His_PPase_superfam"/>
</dbReference>
<organism evidence="8 10">
    <name type="scientific">Rotaria sordida</name>
    <dbReference type="NCBI Taxonomy" id="392033"/>
    <lineage>
        <taxon>Eukaryota</taxon>
        <taxon>Metazoa</taxon>
        <taxon>Spiralia</taxon>
        <taxon>Gnathifera</taxon>
        <taxon>Rotifera</taxon>
        <taxon>Eurotatoria</taxon>
        <taxon>Bdelloidea</taxon>
        <taxon>Philodinida</taxon>
        <taxon>Philodinidae</taxon>
        <taxon>Rotaria</taxon>
    </lineage>
</organism>
<reference evidence="8" key="1">
    <citation type="submission" date="2021-02" db="EMBL/GenBank/DDBJ databases">
        <authorList>
            <person name="Nowell W R."/>
        </authorList>
    </citation>
    <scope>NUCLEOTIDE SEQUENCE</scope>
</reference>
<evidence type="ECO:0000256" key="1">
    <source>
        <dbReference type="ARBA" id="ARBA00000032"/>
    </source>
</evidence>
<evidence type="ECO:0000256" key="7">
    <source>
        <dbReference type="ARBA" id="ARBA00023180"/>
    </source>
</evidence>
<keyword evidence="11" id="KW-1185">Reference proteome</keyword>
<comment type="similarity">
    <text evidence="2">Belongs to the histidine acid phosphatase family.</text>
</comment>
<evidence type="ECO:0000313" key="9">
    <source>
        <dbReference type="EMBL" id="CAF1610691.1"/>
    </source>
</evidence>
<protein>
    <recommendedName>
        <fullName evidence="3">acid phosphatase</fullName>
        <ecNumber evidence="3">3.1.3.2</ecNumber>
    </recommendedName>
</protein>
<keyword evidence="7" id="KW-0325">Glycoprotein</keyword>
<evidence type="ECO:0000256" key="4">
    <source>
        <dbReference type="ARBA" id="ARBA00022729"/>
    </source>
</evidence>
<comment type="catalytic activity">
    <reaction evidence="1">
        <text>a phosphate monoester + H2O = an alcohol + phosphate</text>
        <dbReference type="Rhea" id="RHEA:15017"/>
        <dbReference type="ChEBI" id="CHEBI:15377"/>
        <dbReference type="ChEBI" id="CHEBI:30879"/>
        <dbReference type="ChEBI" id="CHEBI:43474"/>
        <dbReference type="ChEBI" id="CHEBI:67140"/>
        <dbReference type="EC" id="3.1.3.2"/>
    </reaction>
</comment>
<dbReference type="InterPro" id="IPR000560">
    <property type="entry name" value="His_Pase_clade-2"/>
</dbReference>
<dbReference type="AlphaFoldDB" id="A0A815IT57"/>
<sequence length="156" mass="17906">HHVDSDKVTANITKTQYDGHYDKLHGIDENLFRHGERAPTMLYPSDPNDISFWSNGLGSLTIRGKFQHILLGQYFRERYSTLLNSTYVASEIFVRSSDYDRTLMSAYLTLLGLYPSSKINISIEHLITTNTWPENLPWQPIPVHTVPKSIDHVGLF</sequence>
<dbReference type="PANTHER" id="PTHR11567">
    <property type="entry name" value="ACID PHOSPHATASE-RELATED"/>
    <property type="match status" value="1"/>
</dbReference>
<dbReference type="EC" id="3.1.3.2" evidence="3"/>
<dbReference type="Proteomes" id="UP000663854">
    <property type="component" value="Unassembled WGS sequence"/>
</dbReference>
<dbReference type="CDD" id="cd07061">
    <property type="entry name" value="HP_HAP_like"/>
    <property type="match status" value="1"/>
</dbReference>
<evidence type="ECO:0000313" key="11">
    <source>
        <dbReference type="Proteomes" id="UP000663870"/>
    </source>
</evidence>
<evidence type="ECO:0000256" key="6">
    <source>
        <dbReference type="ARBA" id="ARBA00023157"/>
    </source>
</evidence>
<evidence type="ECO:0000256" key="3">
    <source>
        <dbReference type="ARBA" id="ARBA00012646"/>
    </source>
</evidence>
<dbReference type="Proteomes" id="UP000663870">
    <property type="component" value="Unassembled WGS sequence"/>
</dbReference>
<evidence type="ECO:0000313" key="10">
    <source>
        <dbReference type="Proteomes" id="UP000663854"/>
    </source>
</evidence>
<evidence type="ECO:0000313" key="8">
    <source>
        <dbReference type="EMBL" id="CAF1368993.1"/>
    </source>
</evidence>
<name>A0A815IT57_9BILA</name>
<proteinExistence type="inferred from homology"/>